<protein>
    <submittedName>
        <fullName evidence="9">Enediyne polyketide synthase</fullName>
    </submittedName>
</protein>
<dbReference type="GO" id="GO:0005737">
    <property type="term" value="C:cytoplasm"/>
    <property type="evidence" value="ECO:0007669"/>
    <property type="project" value="TreeGrafter"/>
</dbReference>
<dbReference type="PROSITE" id="PS50075">
    <property type="entry name" value="CARRIER"/>
    <property type="match status" value="1"/>
</dbReference>
<name>A0A7X0CBP9_9ACTN</name>
<evidence type="ECO:0000256" key="4">
    <source>
        <dbReference type="ARBA" id="ARBA00023315"/>
    </source>
</evidence>
<feature type="region of interest" description="N-terminal hotdog fold" evidence="5">
    <location>
        <begin position="1425"/>
        <end position="1548"/>
    </location>
</feature>
<evidence type="ECO:0000313" key="9">
    <source>
        <dbReference type="EMBL" id="MBB6351195.1"/>
    </source>
</evidence>
<feature type="domain" description="Carrier" evidence="6">
    <location>
        <begin position="928"/>
        <end position="1004"/>
    </location>
</feature>
<organism evidence="9 10">
    <name type="scientific">Nonomuraea muscovyensis</name>
    <dbReference type="NCBI Taxonomy" id="1124761"/>
    <lineage>
        <taxon>Bacteria</taxon>
        <taxon>Bacillati</taxon>
        <taxon>Actinomycetota</taxon>
        <taxon>Actinomycetes</taxon>
        <taxon>Streptosporangiales</taxon>
        <taxon>Streptosporangiaceae</taxon>
        <taxon>Nonomuraea</taxon>
    </lineage>
</organism>
<feature type="region of interest" description="C-terminal hotdog fold" evidence="5">
    <location>
        <begin position="1560"/>
        <end position="1698"/>
    </location>
</feature>
<dbReference type="Gene3D" id="3.40.50.720">
    <property type="entry name" value="NAD(P)-binding Rossmann-like Domain"/>
    <property type="match status" value="1"/>
</dbReference>
<dbReference type="CDD" id="cd00833">
    <property type="entry name" value="PKS"/>
    <property type="match status" value="1"/>
</dbReference>
<dbReference type="SMART" id="SM00827">
    <property type="entry name" value="PKS_AT"/>
    <property type="match status" value="1"/>
</dbReference>
<keyword evidence="2" id="KW-0597">Phosphoprotein</keyword>
<evidence type="ECO:0000259" key="7">
    <source>
        <dbReference type="PROSITE" id="PS52004"/>
    </source>
</evidence>
<dbReference type="Gene3D" id="3.40.366.10">
    <property type="entry name" value="Malonyl-Coenzyme A Acyl Carrier Protein, domain 2"/>
    <property type="match status" value="1"/>
</dbReference>
<feature type="active site" description="Proton acceptor; for dehydratase activity" evidence="5">
    <location>
        <position position="1458"/>
    </location>
</feature>
<proteinExistence type="predicted"/>
<dbReference type="GO" id="GO:0004312">
    <property type="term" value="F:fatty acid synthase activity"/>
    <property type="evidence" value="ECO:0007669"/>
    <property type="project" value="TreeGrafter"/>
</dbReference>
<evidence type="ECO:0000256" key="1">
    <source>
        <dbReference type="ARBA" id="ARBA00022450"/>
    </source>
</evidence>
<dbReference type="InterPro" id="IPR049552">
    <property type="entry name" value="PKS_DH_N"/>
</dbReference>
<dbReference type="InterPro" id="IPR001227">
    <property type="entry name" value="Ac_transferase_dom_sf"/>
</dbReference>
<dbReference type="Gene3D" id="3.40.47.10">
    <property type="match status" value="1"/>
</dbReference>
<dbReference type="SUPFAM" id="SSF55048">
    <property type="entry name" value="Probable ACP-binding domain of malonyl-CoA ACP transacylase"/>
    <property type="match status" value="1"/>
</dbReference>
<dbReference type="InterPro" id="IPR016035">
    <property type="entry name" value="Acyl_Trfase/lysoPLipase"/>
</dbReference>
<evidence type="ECO:0000256" key="3">
    <source>
        <dbReference type="ARBA" id="ARBA00022679"/>
    </source>
</evidence>
<dbReference type="RefSeq" id="WP_185088995.1">
    <property type="nucleotide sequence ID" value="NZ_JACHJB010000004.1"/>
</dbReference>
<dbReference type="PROSITE" id="PS52004">
    <property type="entry name" value="KS3_2"/>
    <property type="match status" value="1"/>
</dbReference>
<dbReference type="Pfam" id="PF08659">
    <property type="entry name" value="KR"/>
    <property type="match status" value="1"/>
</dbReference>
<dbReference type="InterPro" id="IPR036736">
    <property type="entry name" value="ACP-like_sf"/>
</dbReference>
<dbReference type="Proteomes" id="UP000583800">
    <property type="component" value="Unassembled WGS sequence"/>
</dbReference>
<comment type="caution">
    <text evidence="9">The sequence shown here is derived from an EMBL/GenBank/DDBJ whole genome shotgun (WGS) entry which is preliminary data.</text>
</comment>
<feature type="active site" description="Proton donor; for dehydratase activity" evidence="5">
    <location>
        <position position="1618"/>
    </location>
</feature>
<dbReference type="Gene3D" id="3.10.129.110">
    <property type="entry name" value="Polyketide synthase dehydratase"/>
    <property type="match status" value="1"/>
</dbReference>
<evidence type="ECO:0000259" key="8">
    <source>
        <dbReference type="PROSITE" id="PS52019"/>
    </source>
</evidence>
<dbReference type="InterPro" id="IPR009081">
    <property type="entry name" value="PP-bd_ACP"/>
</dbReference>
<dbReference type="PRINTS" id="PR00081">
    <property type="entry name" value="GDHRDH"/>
</dbReference>
<dbReference type="SMART" id="SM00822">
    <property type="entry name" value="PKS_KR"/>
    <property type="match status" value="1"/>
</dbReference>
<dbReference type="SUPFAM" id="SSF53901">
    <property type="entry name" value="Thiolase-like"/>
    <property type="match status" value="1"/>
</dbReference>
<dbReference type="Pfam" id="PF00109">
    <property type="entry name" value="ketoacyl-synt"/>
    <property type="match status" value="1"/>
</dbReference>
<dbReference type="Pfam" id="PF14765">
    <property type="entry name" value="PS-DH"/>
    <property type="match status" value="1"/>
</dbReference>
<dbReference type="InterPro" id="IPR036291">
    <property type="entry name" value="NAD(P)-bd_dom_sf"/>
</dbReference>
<dbReference type="PROSITE" id="PS52019">
    <property type="entry name" value="PKS_MFAS_DH"/>
    <property type="match status" value="1"/>
</dbReference>
<keyword evidence="1" id="KW-0596">Phosphopantetheine</keyword>
<dbReference type="InterPro" id="IPR014031">
    <property type="entry name" value="Ketoacyl_synth_C"/>
</dbReference>
<keyword evidence="4" id="KW-0012">Acyltransferase</keyword>
<dbReference type="Pfam" id="PF00550">
    <property type="entry name" value="PP-binding"/>
    <property type="match status" value="1"/>
</dbReference>
<dbReference type="InterPro" id="IPR014043">
    <property type="entry name" value="Acyl_transferase_dom"/>
</dbReference>
<gene>
    <name evidence="9" type="ORF">FHU36_007778</name>
</gene>
<dbReference type="InterPro" id="IPR014030">
    <property type="entry name" value="Ketoacyl_synth_N"/>
</dbReference>
<dbReference type="Pfam" id="PF16197">
    <property type="entry name" value="KAsynt_C_assoc"/>
    <property type="match status" value="1"/>
</dbReference>
<dbReference type="GO" id="GO:0006633">
    <property type="term" value="P:fatty acid biosynthetic process"/>
    <property type="evidence" value="ECO:0007669"/>
    <property type="project" value="TreeGrafter"/>
</dbReference>
<dbReference type="PANTHER" id="PTHR43775:SF51">
    <property type="entry name" value="INACTIVE PHENOLPHTHIOCEROL SYNTHESIS POLYKETIDE SYNTHASE TYPE I PKS1-RELATED"/>
    <property type="match status" value="1"/>
</dbReference>
<dbReference type="InterPro" id="IPR016039">
    <property type="entry name" value="Thiolase-like"/>
</dbReference>
<evidence type="ECO:0000313" key="10">
    <source>
        <dbReference type="Proteomes" id="UP000583800"/>
    </source>
</evidence>
<dbReference type="SMART" id="SM00826">
    <property type="entry name" value="PKS_DH"/>
    <property type="match status" value="1"/>
</dbReference>
<feature type="domain" description="Ketosynthase family 3 (KS3)" evidence="7">
    <location>
        <begin position="2"/>
        <end position="461"/>
    </location>
</feature>
<evidence type="ECO:0000256" key="2">
    <source>
        <dbReference type="ARBA" id="ARBA00022553"/>
    </source>
</evidence>
<dbReference type="PANTHER" id="PTHR43775">
    <property type="entry name" value="FATTY ACID SYNTHASE"/>
    <property type="match status" value="1"/>
</dbReference>
<dbReference type="SUPFAM" id="SSF47336">
    <property type="entry name" value="ACP-like"/>
    <property type="match status" value="1"/>
</dbReference>
<dbReference type="SMART" id="SM00825">
    <property type="entry name" value="PKS_KS"/>
    <property type="match status" value="1"/>
</dbReference>
<dbReference type="InterPro" id="IPR016036">
    <property type="entry name" value="Malonyl_transacylase_ACP-bd"/>
</dbReference>
<dbReference type="InterPro" id="IPR050091">
    <property type="entry name" value="PKS_NRPS_Biosynth_Enz"/>
</dbReference>
<dbReference type="Pfam" id="PF02801">
    <property type="entry name" value="Ketoacyl-synt_C"/>
    <property type="match status" value="1"/>
</dbReference>
<dbReference type="InterPro" id="IPR020841">
    <property type="entry name" value="PKS_Beta-ketoAc_synthase_dom"/>
</dbReference>
<dbReference type="InterPro" id="IPR042104">
    <property type="entry name" value="PKS_dehydratase_sf"/>
</dbReference>
<dbReference type="InterPro" id="IPR020807">
    <property type="entry name" value="PKS_DH"/>
</dbReference>
<dbReference type="SUPFAM" id="SSF52151">
    <property type="entry name" value="FabD/lysophospholipase-like"/>
    <property type="match status" value="1"/>
</dbReference>
<dbReference type="EMBL" id="JACHJB010000004">
    <property type="protein sequence ID" value="MBB6351195.1"/>
    <property type="molecule type" value="Genomic_DNA"/>
</dbReference>
<dbReference type="InterPro" id="IPR002347">
    <property type="entry name" value="SDR_fam"/>
</dbReference>
<dbReference type="InterPro" id="IPR049551">
    <property type="entry name" value="PKS_DH_C"/>
</dbReference>
<dbReference type="GO" id="GO:0005886">
    <property type="term" value="C:plasma membrane"/>
    <property type="evidence" value="ECO:0007669"/>
    <property type="project" value="TreeGrafter"/>
</dbReference>
<dbReference type="InterPro" id="IPR049900">
    <property type="entry name" value="PKS_mFAS_DH"/>
</dbReference>
<reference evidence="9 10" key="1">
    <citation type="submission" date="2020-08" db="EMBL/GenBank/DDBJ databases">
        <title>Sequencing the genomes of 1000 actinobacteria strains.</title>
        <authorList>
            <person name="Klenk H.-P."/>
        </authorList>
    </citation>
    <scope>NUCLEOTIDE SEQUENCE [LARGE SCALE GENOMIC DNA]</scope>
    <source>
        <strain evidence="9 10">DSM 45913</strain>
    </source>
</reference>
<evidence type="ECO:0000256" key="5">
    <source>
        <dbReference type="PROSITE-ProRule" id="PRU01363"/>
    </source>
</evidence>
<dbReference type="SUPFAM" id="SSF51735">
    <property type="entry name" value="NAD(P)-binding Rossmann-fold domains"/>
    <property type="match status" value="1"/>
</dbReference>
<dbReference type="InterPro" id="IPR057326">
    <property type="entry name" value="KR_dom"/>
</dbReference>
<keyword evidence="3" id="KW-0808">Transferase</keyword>
<sequence length="1868" mass="198228">MYQPIALVGASCRYPDAEDVDQLWELVMSGRRAFRPIPKVRLNLDDYSSDVAGEADGTYARYAAVLDGWSFDRARFRVPGSVYRVTDTTHWLALNVAADALIAAGYPEGRGLERDRVGVVIGNTLNGEFSRAGALRLRWPYVRRLLQQALSDEGWDVDQQARFVADFERAFKSPFPEPNDETLAGGLSNTIAGRICNHFDFHGGGYTVDGACSSSLLAVITAAKALRAGEVDVAIAGGVDLSLDPFELVGFARTGALATDDMRIYDADPTGFWPGEGCGMVVMMRAEDALAAGRTPLALISGWGVSSDGRGGITRPEKGGQLLAVRRAYEHTGFGPETVAMFEGHGTGTAVGDPVEIATLVEAQGGRRTTRPAALGSIKANIGHTKAAAGVAGLLKAVMALHRQVIPPTTGCVEPHTSLRGEDVPLRVVDAPETWPDDMPLRAAVSAMGFGGINTHVVLESAASRRRPTFTPKERLLASRPLDAEVFAFAADTREDLLAQLDRAAEVAARISFAEQVDLAAALAESTAGGIRTFRAAVVATNPGQLARRATQAARLVADREDAAFRTVPGVAIGIGQAGSLGLVFTGQGAPVPAEPGALGVVQPGLEDLFADQVPSTEPADTALAQPAIVKVSLAALRWLERLGVVADAAVGHSLGEITALHWAGALDVQQTIDLATARGRIMGEHGAACTGMLSVAADRDLTLRLIDGTDLVIAADHGHAHVVAGTTHDVDRVMRRCDERGIRARRLKVSHGFHSPAFRRAEPVLEQYLRRVTFERPVRAIYSTITGDRIGAETDLPALLTTQLTSPVLFRQAVSALARTSDLLVEIGPGHTLAPLAGELSGVPALSLDVGTPSSTALSQVAGALHALGVAGDLRPLLSARFHRDFDLWREPRFLESPCEQAPSPSLLPAVAADPVAATEMTADPSLDPAEVVRDLVARALELPPDTISDENRLLSDLHLNSLRVVQLAAQAAAACGRAVPVEPLVLADVSLAELAEQVAALPPAGEDEDDGPNIAGLAPWHRLLLPGRKQAELTDEPVSITWRVWGSGPLRAEIAPQLDTIDRRPDAELVFLSEDPSEGDITDLVDAARTAVEERRPIAVVDHGDTATGFLASIRQEHVDQAVRWIGVSSSKAAEAVTRILHLPPDRHPELVVDDEGTAHTVVYAPVTPVPDGELPLGPRDLVLVSGGGKGIGFQTALALGRSTGSRVALLGRSDPEADDELRANLDALTAAGVRHIYVSADVTDPASVRQAVDAVVTAHGSVTALIHSSGINVPRRFLDLGPSDYIDHAAAKHQGLRDILAALDTAHLRLLVTYGSVIGRFGLAGEAHYALANGRLRELARVLARDLPDCQVRNIDWTAWSGAGMGERLDVLDSLLRSGVVPVPVDTGIELLGRVLTSSIQEPTVVATGRLPALQVESAPRAETYIQRIRTLVPGVELIAEADLDPDRNAYLGDHKIDGLMILPAVCAMEAMAEAAATVSGRAISGLTDCRFDRPVIIPDDGGRTIRICALVSESGEIDVVLRSDESGYAVDHFSAHVGLEPLRPAVAVVEGPRPPLPAHDGRHLYGPTFFHGPLFQRLRRYEHLEATACVAVLDAGRRWSSEGTLVLGDPTVNDATIHVLQACVPNRRLLPVGCDAFTAGTGTVSADELVLSAVERARHGAEHVYDVSVRDPRGDTVVSWQGLRLRDIGPLEPGAWPPVLLGPYVQRSIEALLPASPVQVHVTPKSGGRTGSRQAHRDHVAGRSHLDEWVLHVGGPAALACDWEWIGSDGSGEPQTPAMAGQREQIAMLTAEPDSHTLARLWTVRECLSKRGQAIAQAPVIIQGVFEQGWVLFRSGSAQIASAVVHVDGAPRPIAVSVMVKGGS</sequence>
<dbReference type="Pfam" id="PF00698">
    <property type="entry name" value="Acyl_transf_1"/>
    <property type="match status" value="1"/>
</dbReference>
<dbReference type="GO" id="GO:0071770">
    <property type="term" value="P:DIM/DIP cell wall layer assembly"/>
    <property type="evidence" value="ECO:0007669"/>
    <property type="project" value="TreeGrafter"/>
</dbReference>
<dbReference type="InterPro" id="IPR013968">
    <property type="entry name" value="PKS_KR"/>
</dbReference>
<keyword evidence="10" id="KW-1185">Reference proteome</keyword>
<feature type="domain" description="PKS/mFAS DH" evidence="8">
    <location>
        <begin position="1425"/>
        <end position="1698"/>
    </location>
</feature>
<accession>A0A7X0CBP9</accession>
<dbReference type="InterPro" id="IPR032821">
    <property type="entry name" value="PKS_assoc"/>
</dbReference>
<dbReference type="Gene3D" id="1.10.1200.10">
    <property type="entry name" value="ACP-like"/>
    <property type="match status" value="1"/>
</dbReference>
<evidence type="ECO:0000259" key="6">
    <source>
        <dbReference type="PROSITE" id="PS50075"/>
    </source>
</evidence>
<dbReference type="Pfam" id="PF21089">
    <property type="entry name" value="PKS_DH_N"/>
    <property type="match status" value="1"/>
</dbReference>